<evidence type="ECO:0000256" key="6">
    <source>
        <dbReference type="ARBA" id="ARBA00023049"/>
    </source>
</evidence>
<evidence type="ECO:0000313" key="9">
    <source>
        <dbReference type="EMBL" id="MDR4127237.1"/>
    </source>
</evidence>
<dbReference type="Pfam" id="PF01551">
    <property type="entry name" value="Peptidase_M23"/>
    <property type="match status" value="1"/>
</dbReference>
<reference evidence="9 10" key="1">
    <citation type="submission" date="2023-08" db="EMBL/GenBank/DDBJ databases">
        <title>Alcaligenaceae gen. nov., a novel taxon isolated from the sludge of Yixing Pesticide Factory.</title>
        <authorList>
            <person name="Ruan L."/>
        </authorList>
    </citation>
    <scope>NUCLEOTIDE SEQUENCE [LARGE SCALE GENOMIC DNA]</scope>
    <source>
        <strain evidence="9 10">LG-2</strain>
    </source>
</reference>
<dbReference type="RefSeq" id="WP_347287768.1">
    <property type="nucleotide sequence ID" value="NZ_JAUZQE010000072.1"/>
</dbReference>
<gene>
    <name evidence="9" type="ORF">Q8947_14795</name>
</gene>
<dbReference type="CDD" id="cd12797">
    <property type="entry name" value="M23_peptidase"/>
    <property type="match status" value="1"/>
</dbReference>
<comment type="cofactor">
    <cofactor evidence="1">
        <name>Zn(2+)</name>
        <dbReference type="ChEBI" id="CHEBI:29105"/>
    </cofactor>
</comment>
<evidence type="ECO:0000259" key="8">
    <source>
        <dbReference type="Pfam" id="PF01551"/>
    </source>
</evidence>
<keyword evidence="5" id="KW-0862">Zinc</keyword>
<name>A0ABU1DAF9_9BURK</name>
<evidence type="ECO:0000256" key="2">
    <source>
        <dbReference type="ARBA" id="ARBA00022670"/>
    </source>
</evidence>
<evidence type="ECO:0000256" key="4">
    <source>
        <dbReference type="ARBA" id="ARBA00022801"/>
    </source>
</evidence>
<evidence type="ECO:0000256" key="5">
    <source>
        <dbReference type="ARBA" id="ARBA00022833"/>
    </source>
</evidence>
<dbReference type="InterPro" id="IPR011055">
    <property type="entry name" value="Dup_hybrid_motif"/>
</dbReference>
<keyword evidence="7" id="KW-0732">Signal</keyword>
<dbReference type="Gene3D" id="2.70.70.10">
    <property type="entry name" value="Glucose Permease (Domain IIA)"/>
    <property type="match status" value="1"/>
</dbReference>
<keyword evidence="4 9" id="KW-0378">Hydrolase</keyword>
<dbReference type="Proteomes" id="UP001232156">
    <property type="component" value="Unassembled WGS sequence"/>
</dbReference>
<feature type="domain" description="M23ase beta-sheet core" evidence="8">
    <location>
        <begin position="85"/>
        <end position="182"/>
    </location>
</feature>
<evidence type="ECO:0000313" key="10">
    <source>
        <dbReference type="Proteomes" id="UP001232156"/>
    </source>
</evidence>
<evidence type="ECO:0000256" key="3">
    <source>
        <dbReference type="ARBA" id="ARBA00022723"/>
    </source>
</evidence>
<dbReference type="InterPro" id="IPR050570">
    <property type="entry name" value="Cell_wall_metabolism_enzyme"/>
</dbReference>
<keyword evidence="6" id="KW-0482">Metalloprotease</keyword>
<dbReference type="PANTHER" id="PTHR21666:SF288">
    <property type="entry name" value="CELL DIVISION PROTEIN YTFB"/>
    <property type="match status" value="1"/>
</dbReference>
<sequence length="200" mass="22401">MSKFLLRRAILIFLTTGISFSATADVLSFSIIHEKFELNRREVGEEDSRMEGLRRFFLEAPIDESQFSISSRFGFRSHPVLGRQKMHKGVDYTAPKGTPIVTVADGQIEFVGRQNGYGKVVVVRHNENLTTLYAHQSRFAHKLEKGAFVSRGDTIGYVGSTGMTTGNNLHYEVRLDNDPIDPLEFGTLYAGNEQVINGID</sequence>
<proteinExistence type="predicted"/>
<evidence type="ECO:0000256" key="7">
    <source>
        <dbReference type="SAM" id="SignalP"/>
    </source>
</evidence>
<dbReference type="PANTHER" id="PTHR21666">
    <property type="entry name" value="PEPTIDASE-RELATED"/>
    <property type="match status" value="1"/>
</dbReference>
<protein>
    <submittedName>
        <fullName evidence="9">M23 family metallopeptidase</fullName>
        <ecNumber evidence="9">3.4.24.-</ecNumber>
    </submittedName>
</protein>
<organism evidence="9 10">
    <name type="scientific">Yanghanlia caeni</name>
    <dbReference type="NCBI Taxonomy" id="3064283"/>
    <lineage>
        <taxon>Bacteria</taxon>
        <taxon>Pseudomonadati</taxon>
        <taxon>Pseudomonadota</taxon>
        <taxon>Betaproteobacteria</taxon>
        <taxon>Burkholderiales</taxon>
        <taxon>Alcaligenaceae</taxon>
        <taxon>Yanghanlia</taxon>
    </lineage>
</organism>
<dbReference type="InterPro" id="IPR016047">
    <property type="entry name" value="M23ase_b-sheet_dom"/>
</dbReference>
<keyword evidence="10" id="KW-1185">Reference proteome</keyword>
<dbReference type="EMBL" id="JAUZQE010000072">
    <property type="protein sequence ID" value="MDR4127237.1"/>
    <property type="molecule type" value="Genomic_DNA"/>
</dbReference>
<evidence type="ECO:0000256" key="1">
    <source>
        <dbReference type="ARBA" id="ARBA00001947"/>
    </source>
</evidence>
<feature type="signal peptide" evidence="7">
    <location>
        <begin position="1"/>
        <end position="24"/>
    </location>
</feature>
<feature type="chain" id="PRO_5046156995" evidence="7">
    <location>
        <begin position="25"/>
        <end position="200"/>
    </location>
</feature>
<accession>A0ABU1DAF9</accession>
<keyword evidence="2" id="KW-0645">Protease</keyword>
<dbReference type="GO" id="GO:0016787">
    <property type="term" value="F:hydrolase activity"/>
    <property type="evidence" value="ECO:0007669"/>
    <property type="project" value="UniProtKB-KW"/>
</dbReference>
<dbReference type="SUPFAM" id="SSF51261">
    <property type="entry name" value="Duplicated hybrid motif"/>
    <property type="match status" value="1"/>
</dbReference>
<keyword evidence="3" id="KW-0479">Metal-binding</keyword>
<dbReference type="EC" id="3.4.24.-" evidence="9"/>
<comment type="caution">
    <text evidence="9">The sequence shown here is derived from an EMBL/GenBank/DDBJ whole genome shotgun (WGS) entry which is preliminary data.</text>
</comment>